<dbReference type="GO" id="GO:0071596">
    <property type="term" value="P:ubiquitin-dependent protein catabolic process via the N-end rule pathway"/>
    <property type="evidence" value="ECO:0007669"/>
    <property type="project" value="InterPro"/>
</dbReference>
<dbReference type="NCBIfam" id="NF002345">
    <property type="entry name" value="PRK01305.2-2"/>
    <property type="match status" value="1"/>
</dbReference>
<protein>
    <recommendedName>
        <fullName evidence="4">Aspartate/glutamate leucyltransferase</fullName>
        <ecNumber evidence="4">2.3.2.29</ecNumber>
    </recommendedName>
</protein>
<dbReference type="Proteomes" id="UP000610558">
    <property type="component" value="Unassembled WGS sequence"/>
</dbReference>
<keyword evidence="8" id="KW-1185">Reference proteome</keyword>
<reference evidence="7" key="1">
    <citation type="submission" date="2020-09" db="EMBL/GenBank/DDBJ databases">
        <authorList>
            <person name="Yoon J.-W."/>
        </authorList>
    </citation>
    <scope>NUCLEOTIDE SEQUENCE</scope>
    <source>
        <strain evidence="7">KMU-158</strain>
    </source>
</reference>
<dbReference type="InterPro" id="IPR016181">
    <property type="entry name" value="Acyl_CoA_acyltransferase"/>
</dbReference>
<dbReference type="HAMAP" id="MF_00689">
    <property type="entry name" value="Bpt"/>
    <property type="match status" value="1"/>
</dbReference>
<evidence type="ECO:0000256" key="1">
    <source>
        <dbReference type="ARBA" id="ARBA00022490"/>
    </source>
</evidence>
<organism evidence="7 8">
    <name type="scientific">Spongiibacter pelagi</name>
    <dbReference type="NCBI Taxonomy" id="2760804"/>
    <lineage>
        <taxon>Bacteria</taxon>
        <taxon>Pseudomonadati</taxon>
        <taxon>Pseudomonadota</taxon>
        <taxon>Gammaproteobacteria</taxon>
        <taxon>Cellvibrionales</taxon>
        <taxon>Spongiibacteraceae</taxon>
        <taxon>Spongiibacter</taxon>
    </lineage>
</organism>
<evidence type="ECO:0000256" key="3">
    <source>
        <dbReference type="ARBA" id="ARBA00023315"/>
    </source>
</evidence>
<keyword evidence="1 4" id="KW-0963">Cytoplasm</keyword>
<dbReference type="InterPro" id="IPR007471">
    <property type="entry name" value="N-end_Aminoacyl_Trfase_N"/>
</dbReference>
<comment type="catalytic activity">
    <reaction evidence="4">
        <text>N-terminal L-aspartyl-[protein] + L-leucyl-tRNA(Leu) = N-terminal L-leucyl-L-aspartyl-[protein] + tRNA(Leu) + H(+)</text>
        <dbReference type="Rhea" id="RHEA:50420"/>
        <dbReference type="Rhea" id="RHEA-COMP:9613"/>
        <dbReference type="Rhea" id="RHEA-COMP:9622"/>
        <dbReference type="Rhea" id="RHEA-COMP:12669"/>
        <dbReference type="Rhea" id="RHEA-COMP:12674"/>
        <dbReference type="ChEBI" id="CHEBI:15378"/>
        <dbReference type="ChEBI" id="CHEBI:64720"/>
        <dbReference type="ChEBI" id="CHEBI:78442"/>
        <dbReference type="ChEBI" id="CHEBI:78494"/>
        <dbReference type="ChEBI" id="CHEBI:133042"/>
        <dbReference type="EC" id="2.3.2.29"/>
    </reaction>
</comment>
<dbReference type="NCBIfam" id="NF002341">
    <property type="entry name" value="PRK01305.1-1"/>
    <property type="match status" value="1"/>
</dbReference>
<dbReference type="InterPro" id="IPR017138">
    <property type="entry name" value="Asp_Glu_LeuTrfase"/>
</dbReference>
<comment type="function">
    <text evidence="4">Functions in the N-end rule pathway of protein degradation where it conjugates Leu from its aminoacyl-tRNA to the N-termini of proteins containing an N-terminal aspartate or glutamate.</text>
</comment>
<comment type="subcellular location">
    <subcellularLocation>
        <location evidence="4">Cytoplasm</location>
    </subcellularLocation>
</comment>
<dbReference type="GO" id="GO:0008914">
    <property type="term" value="F:leucyl-tRNA--protein transferase activity"/>
    <property type="evidence" value="ECO:0007669"/>
    <property type="project" value="UniProtKB-UniRule"/>
</dbReference>
<dbReference type="EC" id="2.3.2.29" evidence="4"/>
<dbReference type="NCBIfam" id="NF002342">
    <property type="entry name" value="PRK01305.1-3"/>
    <property type="match status" value="1"/>
</dbReference>
<evidence type="ECO:0000313" key="7">
    <source>
        <dbReference type="EMBL" id="MBD2859254.1"/>
    </source>
</evidence>
<gene>
    <name evidence="4" type="primary">bpt</name>
    <name evidence="7" type="ORF">IB286_09565</name>
</gene>
<dbReference type="Pfam" id="PF04377">
    <property type="entry name" value="ATE_C"/>
    <property type="match status" value="1"/>
</dbReference>
<dbReference type="SUPFAM" id="SSF55729">
    <property type="entry name" value="Acyl-CoA N-acyltransferases (Nat)"/>
    <property type="match status" value="1"/>
</dbReference>
<dbReference type="EMBL" id="JACXLD010000004">
    <property type="protein sequence ID" value="MBD2859254.1"/>
    <property type="molecule type" value="Genomic_DNA"/>
</dbReference>
<sequence>MSELQQIKLYATRPHDCSYFKDRLATTVFVDPDIDINNIVYTQLSQRGFRRSGQHLYRPQCQNCEQCIASRIPVSDFAFSRSQRRILNRNSDLRVEVKRAPDPSAYRLYERYINQRHQDGDMYPASVEQYESFINDGHDSTEFRHFYLDERLLGIAVSDVLLDGLSAIYTFYDPDETRRSLGSFAILEQIQNCAERGLPYLYLGYWIRDCDKMRYKTNYRPIELLIKNQWLLLN</sequence>
<feature type="domain" description="N-end aminoacyl transferase N-terminal" evidence="5">
    <location>
        <begin position="15"/>
        <end position="85"/>
    </location>
</feature>
<keyword evidence="2 4" id="KW-0808">Transferase</keyword>
<evidence type="ECO:0000256" key="4">
    <source>
        <dbReference type="HAMAP-Rule" id="MF_00689"/>
    </source>
</evidence>
<evidence type="ECO:0000256" key="2">
    <source>
        <dbReference type="ARBA" id="ARBA00022679"/>
    </source>
</evidence>
<dbReference type="NCBIfam" id="NF002346">
    <property type="entry name" value="PRK01305.2-3"/>
    <property type="match status" value="1"/>
</dbReference>
<name>A0A927C1Z0_9GAMM</name>
<comment type="similarity">
    <text evidence="4">Belongs to the R-transferase family. Bpt subfamily.</text>
</comment>
<accession>A0A927C1Z0</accession>
<dbReference type="AlphaFoldDB" id="A0A927C1Z0"/>
<dbReference type="InterPro" id="IPR007472">
    <property type="entry name" value="N-end_Aminoacyl_Trfase_C"/>
</dbReference>
<dbReference type="PANTHER" id="PTHR21367:SF1">
    <property type="entry name" value="ARGINYL-TRNA--PROTEIN TRANSFERASE 1"/>
    <property type="match status" value="1"/>
</dbReference>
<dbReference type="Pfam" id="PF04376">
    <property type="entry name" value="ATE_N"/>
    <property type="match status" value="1"/>
</dbReference>
<evidence type="ECO:0000259" key="6">
    <source>
        <dbReference type="Pfam" id="PF04377"/>
    </source>
</evidence>
<dbReference type="InterPro" id="IPR030700">
    <property type="entry name" value="N-end_Aminoacyl_Trfase"/>
</dbReference>
<keyword evidence="3 4" id="KW-0012">Acyltransferase</keyword>
<proteinExistence type="inferred from homology"/>
<dbReference type="GO" id="GO:0005737">
    <property type="term" value="C:cytoplasm"/>
    <property type="evidence" value="ECO:0007669"/>
    <property type="project" value="UniProtKB-SubCell"/>
</dbReference>
<dbReference type="PIRSF" id="PIRSF037208">
    <property type="entry name" value="ATE_pro_prd"/>
    <property type="match status" value="1"/>
</dbReference>
<dbReference type="PANTHER" id="PTHR21367">
    <property type="entry name" value="ARGININE-TRNA-PROTEIN TRANSFERASE 1"/>
    <property type="match status" value="1"/>
</dbReference>
<feature type="domain" description="N-end rule aminoacyl transferase C-terminal" evidence="6">
    <location>
        <begin position="105"/>
        <end position="225"/>
    </location>
</feature>
<evidence type="ECO:0000313" key="8">
    <source>
        <dbReference type="Proteomes" id="UP000610558"/>
    </source>
</evidence>
<evidence type="ECO:0000259" key="5">
    <source>
        <dbReference type="Pfam" id="PF04376"/>
    </source>
</evidence>
<dbReference type="RefSeq" id="WP_190764842.1">
    <property type="nucleotide sequence ID" value="NZ_JACXLD010000004.1"/>
</dbReference>
<dbReference type="GO" id="GO:0004057">
    <property type="term" value="F:arginyl-tRNA--protein transferase activity"/>
    <property type="evidence" value="ECO:0007669"/>
    <property type="project" value="InterPro"/>
</dbReference>
<comment type="catalytic activity">
    <reaction evidence="4">
        <text>N-terminal L-glutamyl-[protein] + L-leucyl-tRNA(Leu) = N-terminal L-leucyl-L-glutamyl-[protein] + tRNA(Leu) + H(+)</text>
        <dbReference type="Rhea" id="RHEA:50412"/>
        <dbReference type="Rhea" id="RHEA-COMP:9613"/>
        <dbReference type="Rhea" id="RHEA-COMP:9622"/>
        <dbReference type="Rhea" id="RHEA-COMP:12664"/>
        <dbReference type="Rhea" id="RHEA-COMP:12668"/>
        <dbReference type="ChEBI" id="CHEBI:15378"/>
        <dbReference type="ChEBI" id="CHEBI:64721"/>
        <dbReference type="ChEBI" id="CHEBI:78442"/>
        <dbReference type="ChEBI" id="CHEBI:78494"/>
        <dbReference type="ChEBI" id="CHEBI:133041"/>
        <dbReference type="EC" id="2.3.2.29"/>
    </reaction>
</comment>
<comment type="caution">
    <text evidence="7">The sequence shown here is derived from an EMBL/GenBank/DDBJ whole genome shotgun (WGS) entry which is preliminary data.</text>
</comment>